<dbReference type="Proteomes" id="UP000007797">
    <property type="component" value="Unassembled WGS sequence"/>
</dbReference>
<feature type="compositionally biased region" description="Basic and acidic residues" evidence="1">
    <location>
        <begin position="735"/>
        <end position="763"/>
    </location>
</feature>
<feature type="compositionally biased region" description="Polar residues" evidence="1">
    <location>
        <begin position="14"/>
        <end position="24"/>
    </location>
</feature>
<dbReference type="KEGG" id="dfa:DFA_04586"/>
<feature type="region of interest" description="Disordered" evidence="1">
    <location>
        <begin position="284"/>
        <end position="369"/>
    </location>
</feature>
<feature type="region of interest" description="Disordered" evidence="1">
    <location>
        <begin position="1"/>
        <end position="30"/>
    </location>
</feature>
<protein>
    <recommendedName>
        <fullName evidence="2">KATNIP domain-containing protein</fullName>
    </recommendedName>
</protein>
<gene>
    <name evidence="3" type="ORF">DFA_04586</name>
</gene>
<feature type="compositionally biased region" description="Low complexity" evidence="1">
    <location>
        <begin position="150"/>
        <end position="173"/>
    </location>
</feature>
<feature type="compositionally biased region" description="Pro residues" evidence="1">
    <location>
        <begin position="834"/>
        <end position="844"/>
    </location>
</feature>
<feature type="region of interest" description="Disordered" evidence="1">
    <location>
        <begin position="387"/>
        <end position="525"/>
    </location>
</feature>
<feature type="compositionally biased region" description="Polar residues" evidence="1">
    <location>
        <begin position="408"/>
        <end position="418"/>
    </location>
</feature>
<feature type="compositionally biased region" description="Polar residues" evidence="1">
    <location>
        <begin position="663"/>
        <end position="688"/>
    </location>
</feature>
<feature type="compositionally biased region" description="Low complexity" evidence="1">
    <location>
        <begin position="53"/>
        <end position="88"/>
    </location>
</feature>
<accession>F4PPZ6</accession>
<evidence type="ECO:0000259" key="2">
    <source>
        <dbReference type="Pfam" id="PF14652"/>
    </source>
</evidence>
<feature type="region of interest" description="Disordered" evidence="1">
    <location>
        <begin position="218"/>
        <end position="272"/>
    </location>
</feature>
<proteinExistence type="predicted"/>
<evidence type="ECO:0000313" key="4">
    <source>
        <dbReference type="Proteomes" id="UP000007797"/>
    </source>
</evidence>
<dbReference type="OrthoDB" id="304622at2759"/>
<dbReference type="PANTHER" id="PTHR21534:SF0">
    <property type="entry name" value="KATANIN-INTERACTING PROTEIN"/>
    <property type="match status" value="1"/>
</dbReference>
<feature type="compositionally biased region" description="Low complexity" evidence="1">
    <location>
        <begin position="811"/>
        <end position="821"/>
    </location>
</feature>
<feature type="region of interest" description="Disordered" evidence="1">
    <location>
        <begin position="656"/>
        <end position="692"/>
    </location>
</feature>
<evidence type="ECO:0000313" key="3">
    <source>
        <dbReference type="EMBL" id="EGG22459.1"/>
    </source>
</evidence>
<feature type="compositionally biased region" description="Polar residues" evidence="1">
    <location>
        <begin position="174"/>
        <end position="196"/>
    </location>
</feature>
<feature type="region of interest" description="Disordered" evidence="1">
    <location>
        <begin position="604"/>
        <end position="644"/>
    </location>
</feature>
<feature type="compositionally biased region" description="Polar residues" evidence="1">
    <location>
        <begin position="387"/>
        <end position="400"/>
    </location>
</feature>
<dbReference type="STRING" id="1054147.F4PPZ6"/>
<feature type="compositionally biased region" description="Low complexity" evidence="1">
    <location>
        <begin position="101"/>
        <end position="136"/>
    </location>
</feature>
<dbReference type="InterPro" id="IPR026704">
    <property type="entry name" value="KATNIP"/>
</dbReference>
<feature type="domain" description="KATNIP" evidence="2">
    <location>
        <begin position="937"/>
        <end position="1103"/>
    </location>
</feature>
<feature type="region of interest" description="Disordered" evidence="1">
    <location>
        <begin position="722"/>
        <end position="845"/>
    </location>
</feature>
<evidence type="ECO:0000256" key="1">
    <source>
        <dbReference type="SAM" id="MobiDB-lite"/>
    </source>
</evidence>
<dbReference type="GeneID" id="14874585"/>
<dbReference type="EMBL" id="GL883009">
    <property type="protein sequence ID" value="EGG22459.1"/>
    <property type="molecule type" value="Genomic_DNA"/>
</dbReference>
<feature type="compositionally biased region" description="Low complexity" evidence="1">
    <location>
        <begin position="606"/>
        <end position="628"/>
    </location>
</feature>
<sequence length="1525" mass="171365">MLNSRRSRRVDSLGKSSTPPVLSLNQQQQQQNNNNILQEQQHVTFDTSYIDNNVNRSTINNNNNNNSSSSKTPSPTFSPSSSSSSSNSILSDQILMGSPPNFDNINNNNNNNSSRSTLNSSNDNNLFIQQQQQQQQLSPIVSSPNKLLSPRNNNNNQNNNNNNNVPINPMNPNTVSPRSMSTPNIHSIPLHSSPSLFATPRHNQREISLSPSHKLWTPSKQYFNRNPNTTTFSGLPPSLENTSTTSNTGNSIHTSPNIIKKQQQQTTRKGSLGNISFTSFKISLKDQQQQKDEETTITESEDDIEIEDIEEDIEFEEEEEYSDDSDKEISSKTKPPLNIQLDVVQQTTNLSSRSSSPNSISPKAMIGQQQQQLNISPLLESVQTTTTLPSSYNTHAPQIQHQHRTKSHSTLGIVTGPQSSSSSTTSTTSGFISPRRSSSQQPPWSKNESSTNILDMKKKGGSSSSSQLLEDNEDSVQLGSSGEFDEKTKNLKDTSTSTTNRPLVVHPIHPSSRNSDGSYKSHKHPLSRVSSAPVIQGPIFHTPQTSSPINTSPHTLKRGDVEPVVQVESEETKDQYYLIPKERYNEFMEIMNLPDIQLALKQRQMNSQPNPVSQQNPVPQQPLVSQLPPTLPVGTKPKISKSSNVNFGSLDLEFHSHRKKPSQDNLPTTTQQQQSTVENPIPTTQFKSQAHPLISRKSTSYLFEKTKPLQHLHDRSNLHLDLGLKSPLSSPSPSPREKLAEKELESINERKKERPSSIRKRQDPMLSPGSIISPSVTPRLGKNNTRLENPASPSSLSPEQRFHQQSPSPPAAATTQTATSPRGTKNFIDHLEQPPTPQQAPPYPRGIVRKLSTTAIHKLVNLPISSNTTSTTTSQSILLSPRKIQIQNILDDNQNNIAIHDIIEPSHANSLNILAATKQQQQQQKNDHFMISNLPFDNHFVGLSGIDIFDGSGSFIKLNELKTKIKTNVQNDDLGGGESPSLYGYDPKTIERTIDQVPRTCDDMHQWLAPFSKDQPITITILFDHPLIISLIRIWNYNKSRIYTYRGIKNIEIKLDNIIIFKGSIRKAQGTLHSCDECAEYLVFTNDETTLQSIEQNDPYSPSIYQQQLQQAELLEAFNNNNKSDNNNNNNNSTTFELEEKQSWTELQEHYSKVQLDKDGRPMTSALSFNPLMMKQILHTPLIISTTNQINNNSKSQNIQNLIYPKGKTLKFRFQSTWGDRFYLGLTGIEIFDHNYQLIRVGIKNINASPRDINQAGHTGDYRTLDKLVDGENITINDQHMWLIPFSSQPEDPTLTIDLGQIHSISCIRVYNYNKSHDDSSRGAKNVIISLDNINLSPDGFVFRKGPGTIDFDFGQIISFANFDKQKIIIDEIENRKENEILIPQDYKSPFLPSGFIFKMVILSTHGDKTKVGLNGIELYDYEGNLIKTNNNIVDLNDQYNPTIYRLLDGVNNSFDENHMWITNFNHPIYNSLNPNNNNGRSKSNPLNSICIYFDHPISLAMLKIWNFSKSTSRGVEDFELKIIK</sequence>
<feature type="compositionally biased region" description="Polar residues" evidence="1">
    <location>
        <begin position="444"/>
        <end position="453"/>
    </location>
</feature>
<feature type="compositionally biased region" description="Polar residues" evidence="1">
    <location>
        <begin position="137"/>
        <end position="146"/>
    </location>
</feature>
<name>F4PPZ6_CACFS</name>
<feature type="compositionally biased region" description="Polar residues" evidence="1">
    <location>
        <begin position="770"/>
        <end position="798"/>
    </location>
</feature>
<dbReference type="RefSeq" id="XP_004360310.1">
    <property type="nucleotide sequence ID" value="XM_004360253.1"/>
</dbReference>
<feature type="compositionally biased region" description="Low complexity" evidence="1">
    <location>
        <begin position="351"/>
        <end position="361"/>
    </location>
</feature>
<feature type="compositionally biased region" description="Acidic residues" evidence="1">
    <location>
        <begin position="295"/>
        <end position="326"/>
    </location>
</feature>
<feature type="domain" description="KATNIP" evidence="2">
    <location>
        <begin position="1213"/>
        <end position="1521"/>
    </location>
</feature>
<keyword evidence="4" id="KW-1185">Reference proteome</keyword>
<feature type="region of interest" description="Disordered" evidence="1">
    <location>
        <begin position="53"/>
        <end position="198"/>
    </location>
</feature>
<feature type="compositionally biased region" description="Polar residues" evidence="1">
    <location>
        <begin position="218"/>
        <end position="233"/>
    </location>
</feature>
<dbReference type="Pfam" id="PF14652">
    <property type="entry name" value="DUF4457"/>
    <property type="match status" value="2"/>
</dbReference>
<dbReference type="InterPro" id="IPR027859">
    <property type="entry name" value="KATNIP_dom"/>
</dbReference>
<feature type="compositionally biased region" description="Low complexity" evidence="1">
    <location>
        <begin position="419"/>
        <end position="443"/>
    </location>
</feature>
<reference evidence="4" key="1">
    <citation type="journal article" date="2011" name="Genome Res.">
        <title>Phylogeny-wide analysis of social amoeba genomes highlights ancient origins for complex intercellular communication.</title>
        <authorList>
            <person name="Heidel A.J."/>
            <person name="Lawal H.M."/>
            <person name="Felder M."/>
            <person name="Schilde C."/>
            <person name="Helps N.R."/>
            <person name="Tunggal B."/>
            <person name="Rivero F."/>
            <person name="John U."/>
            <person name="Schleicher M."/>
            <person name="Eichinger L."/>
            <person name="Platzer M."/>
            <person name="Noegel A.A."/>
            <person name="Schaap P."/>
            <person name="Gloeckner G."/>
        </authorList>
    </citation>
    <scope>NUCLEOTIDE SEQUENCE [LARGE SCALE GENOMIC DNA]</scope>
    <source>
        <strain evidence="4">SH3</strain>
    </source>
</reference>
<organism evidence="3 4">
    <name type="scientific">Cavenderia fasciculata</name>
    <name type="common">Slime mold</name>
    <name type="synonym">Dictyostelium fasciculatum</name>
    <dbReference type="NCBI Taxonomy" id="261658"/>
    <lineage>
        <taxon>Eukaryota</taxon>
        <taxon>Amoebozoa</taxon>
        <taxon>Evosea</taxon>
        <taxon>Eumycetozoa</taxon>
        <taxon>Dictyostelia</taxon>
        <taxon>Acytosteliales</taxon>
        <taxon>Cavenderiaceae</taxon>
        <taxon>Cavenderia</taxon>
    </lineage>
</organism>
<feature type="compositionally biased region" description="Low complexity" evidence="1">
    <location>
        <begin position="238"/>
        <end position="267"/>
    </location>
</feature>
<dbReference type="PANTHER" id="PTHR21534">
    <property type="entry name" value="KATANIN-INTERACTING PROTEIN"/>
    <property type="match status" value="1"/>
</dbReference>